<dbReference type="EMBL" id="NHOQ01002094">
    <property type="protein sequence ID" value="PWA19566.1"/>
    <property type="molecule type" value="Genomic_DNA"/>
</dbReference>
<dbReference type="Pfam" id="PF11904">
    <property type="entry name" value="ANKRD13_C"/>
    <property type="match status" value="1"/>
</dbReference>
<keyword evidence="5" id="KW-0967">Endosome</keyword>
<organism evidence="12 13">
    <name type="scientific">Gambusia affinis</name>
    <name type="common">Western mosquitofish</name>
    <name type="synonym">Heterandria affinis</name>
    <dbReference type="NCBI Taxonomy" id="33528"/>
    <lineage>
        <taxon>Eukaryota</taxon>
        <taxon>Metazoa</taxon>
        <taxon>Chordata</taxon>
        <taxon>Craniata</taxon>
        <taxon>Vertebrata</taxon>
        <taxon>Euteleostomi</taxon>
        <taxon>Actinopterygii</taxon>
        <taxon>Neopterygii</taxon>
        <taxon>Teleostei</taxon>
        <taxon>Neoteleostei</taxon>
        <taxon>Acanthomorphata</taxon>
        <taxon>Ovalentaria</taxon>
        <taxon>Atherinomorphae</taxon>
        <taxon>Cyprinodontiformes</taxon>
        <taxon>Poeciliidae</taxon>
        <taxon>Poeciliinae</taxon>
        <taxon>Gambusia</taxon>
    </lineage>
</organism>
<feature type="coiled-coil region" evidence="9">
    <location>
        <begin position="586"/>
        <end position="614"/>
    </location>
</feature>
<gene>
    <name evidence="12" type="ORF">CCH79_00006994</name>
</gene>
<dbReference type="InterPro" id="IPR036770">
    <property type="entry name" value="Ankyrin_rpt-contain_sf"/>
</dbReference>
<comment type="subcellular location">
    <subcellularLocation>
        <location evidence="1">Cell membrane</location>
    </subcellularLocation>
    <subcellularLocation>
        <location evidence="2">Late endosome</location>
    </subcellularLocation>
</comment>
<dbReference type="GO" id="GO:0140036">
    <property type="term" value="F:ubiquitin-modified protein reader activity"/>
    <property type="evidence" value="ECO:0007669"/>
    <property type="project" value="UniProtKB-ARBA"/>
</dbReference>
<evidence type="ECO:0000256" key="6">
    <source>
        <dbReference type="ARBA" id="ARBA00023136"/>
    </source>
</evidence>
<keyword evidence="4" id="KW-0677">Repeat</keyword>
<dbReference type="AlphaFoldDB" id="A0A315V855"/>
<dbReference type="STRING" id="33528.ENSGAFP00000018866"/>
<keyword evidence="13" id="KW-1185">Reference proteome</keyword>
<feature type="region of interest" description="Disordered" evidence="10">
    <location>
        <begin position="529"/>
        <end position="556"/>
    </location>
</feature>
<keyword evidence="9" id="KW-0175">Coiled coil</keyword>
<keyword evidence="3" id="KW-1003">Cell membrane</keyword>
<evidence type="ECO:0000256" key="9">
    <source>
        <dbReference type="SAM" id="Coils"/>
    </source>
</evidence>
<dbReference type="SUPFAM" id="SSF48403">
    <property type="entry name" value="Ankyrin repeat"/>
    <property type="match status" value="1"/>
</dbReference>
<dbReference type="PROSITE" id="PS50297">
    <property type="entry name" value="ANK_REP_REGION"/>
    <property type="match status" value="1"/>
</dbReference>
<dbReference type="InterPro" id="IPR003903">
    <property type="entry name" value="UIM_dom"/>
</dbReference>
<dbReference type="GO" id="GO:0005886">
    <property type="term" value="C:plasma membrane"/>
    <property type="evidence" value="ECO:0007669"/>
    <property type="project" value="UniProtKB-SubCell"/>
</dbReference>
<comment type="function">
    <text evidence="7">Ubiquitin-binding protein that specifically recognizes and binds 'Lys-63'-linked ubiquitin. Does not bind 'Lys-48'-linked ubiquitin. Positively regulates the internalization of ligand-activated EGFR by binding to the Ub moiety of ubiquitinated EGFR at the cell membrane.</text>
</comment>
<evidence type="ECO:0000256" key="5">
    <source>
        <dbReference type="ARBA" id="ARBA00022753"/>
    </source>
</evidence>
<dbReference type="Gene3D" id="1.25.40.20">
    <property type="entry name" value="Ankyrin repeat-containing domain"/>
    <property type="match status" value="1"/>
</dbReference>
<evidence type="ECO:0000256" key="1">
    <source>
        <dbReference type="ARBA" id="ARBA00004236"/>
    </source>
</evidence>
<protein>
    <recommendedName>
        <fullName evidence="11">Ankyrin repeat domain-containing protein</fullName>
    </recommendedName>
</protein>
<dbReference type="Pfam" id="PF12796">
    <property type="entry name" value="Ank_2"/>
    <property type="match status" value="1"/>
</dbReference>
<sequence>MSTASISEDIRGKFPLHSAVWENDYRKLEQQIRLQQNDIEAVDPRGRTPLHLAVSLGHLELVRVLLRHGASVTKENAKHWTVLQEAVSTGDPEMVHLVLQRRDYLKASTALGGVPELLLKIKESPDFYMEMKWEFTSWIPLLSRICPSDVCRIWKSGASLRVDATLLGFDNMTWIRGRRSYIFRGDDSYAELMEVNHDDGVVDTERFNISQEMEEVTLESMQPAEQEVAKRLTTPIVNTYLDTKDIAFERRDFFLVANNDGDAGRGLSALLVGVALQQVFSVNNVNVVIRTRTEHLTDEEKARIKSERNVLESLLGTVEQHISAQGNLTLEYATATNPTAITPEEYFNPDFDLGNRDIGRPIELTIRTQKPGACLMNASCNVHPLRFKGTLWMSEEHPLSLVEQVTPIIDLMARTSSHFARLRDFVTLKFPPGFPVKIEIPLFHVLNARITFGNVNKCRTEEEAAATPTSSEENEEVATATSPFQVCPSVFEVPPNYHRRGGSRHTPMSNNDDELLQFAIHQSLLDSQRGSGEVSWDDANGELSHAMTGSHSDRSIPEGLQVEIGDSVSPVSSPSASSHDSDLHLAMELSARAQEEEERMRKEEDEELERILQLSLTEKLPNQKVSLLIAVCLCCHLLGSTRNAACTRRQPSQLMFVSSFSDESEVQNFNLVVFEPLGYHLCLVARCPVMLENIFSVIKLLVYRWKKLLLQDDVANNRKEDMSEKMTLHQSSVVQSTYFWQNSSLPWAFSSDNSGFLAALFRLPPQADAPTLTFCNC</sequence>
<dbReference type="PANTHER" id="PTHR12447:SF4">
    <property type="entry name" value="ANKYRIN REPEAT DOMAIN-CONTAINING PROTEIN 13A"/>
    <property type="match status" value="1"/>
</dbReference>
<dbReference type="GO" id="GO:0002091">
    <property type="term" value="P:negative regulation of receptor internalization"/>
    <property type="evidence" value="ECO:0007669"/>
    <property type="project" value="UniProtKB-ARBA"/>
</dbReference>
<accession>A0A315V855</accession>
<evidence type="ECO:0000256" key="7">
    <source>
        <dbReference type="ARBA" id="ARBA00024956"/>
    </source>
</evidence>
<dbReference type="GO" id="GO:0048471">
    <property type="term" value="C:perinuclear region of cytoplasm"/>
    <property type="evidence" value="ECO:0007669"/>
    <property type="project" value="UniProtKB-ARBA"/>
</dbReference>
<feature type="domain" description="Ankyrin repeat" evidence="11">
    <location>
        <begin position="161"/>
        <end position="498"/>
    </location>
</feature>
<comment type="caution">
    <text evidence="12">The sequence shown here is derived from an EMBL/GenBank/DDBJ whole genome shotgun (WGS) entry which is preliminary data.</text>
</comment>
<proteinExistence type="predicted"/>
<dbReference type="InterPro" id="IPR002110">
    <property type="entry name" value="Ankyrin_rpt"/>
</dbReference>
<evidence type="ECO:0000313" key="13">
    <source>
        <dbReference type="Proteomes" id="UP000250572"/>
    </source>
</evidence>
<dbReference type="InterPro" id="IPR055285">
    <property type="entry name" value="ANKRD13_C"/>
</dbReference>
<dbReference type="Proteomes" id="UP000250572">
    <property type="component" value="Unassembled WGS sequence"/>
</dbReference>
<dbReference type="PANTHER" id="PTHR12447">
    <property type="entry name" value="ANKYRIN REPEAT DOMAIN-CONTAINING PROTEIN 13"/>
    <property type="match status" value="1"/>
</dbReference>
<dbReference type="SMART" id="SM00726">
    <property type="entry name" value="UIM"/>
    <property type="match status" value="3"/>
</dbReference>
<evidence type="ECO:0000259" key="11">
    <source>
        <dbReference type="Pfam" id="PF11904"/>
    </source>
</evidence>
<feature type="repeat" description="ANK" evidence="8">
    <location>
        <begin position="45"/>
        <end position="77"/>
    </location>
</feature>
<name>A0A315V855_GAMAF</name>
<evidence type="ECO:0000256" key="3">
    <source>
        <dbReference type="ARBA" id="ARBA00022475"/>
    </source>
</evidence>
<dbReference type="PROSITE" id="PS50088">
    <property type="entry name" value="ANK_REPEAT"/>
    <property type="match status" value="1"/>
</dbReference>
<dbReference type="FunFam" id="1.25.40.20:FF:000057">
    <property type="entry name" value="Ankyrin repeat domain-containing protein 13B"/>
    <property type="match status" value="1"/>
</dbReference>
<evidence type="ECO:0000256" key="4">
    <source>
        <dbReference type="ARBA" id="ARBA00022737"/>
    </source>
</evidence>
<dbReference type="InterPro" id="IPR021832">
    <property type="entry name" value="ANKRD13"/>
</dbReference>
<dbReference type="SMART" id="SM00248">
    <property type="entry name" value="ANK"/>
    <property type="match status" value="2"/>
</dbReference>
<evidence type="ECO:0000256" key="10">
    <source>
        <dbReference type="SAM" id="MobiDB-lite"/>
    </source>
</evidence>
<reference evidence="12 13" key="1">
    <citation type="journal article" date="2018" name="G3 (Bethesda)">
        <title>A High-Quality Reference Genome for the Invasive Mosquitofish Gambusia affinis Using a Chicago Library.</title>
        <authorList>
            <person name="Hoffberg S.L."/>
            <person name="Troendle N.J."/>
            <person name="Glenn T.C."/>
            <person name="Mahmud O."/>
            <person name="Louha S."/>
            <person name="Chalopin D."/>
            <person name="Bennetzen J.L."/>
            <person name="Mauricio R."/>
        </authorList>
    </citation>
    <scope>NUCLEOTIDE SEQUENCE [LARGE SCALE GENOMIC DNA]</scope>
    <source>
        <strain evidence="12">NE01/NJP1002.9</strain>
        <tissue evidence="12">Muscle</tissue>
    </source>
</reference>
<evidence type="ECO:0000256" key="8">
    <source>
        <dbReference type="PROSITE-ProRule" id="PRU00023"/>
    </source>
</evidence>
<keyword evidence="8" id="KW-0040">ANK repeat</keyword>
<keyword evidence="6" id="KW-0472">Membrane</keyword>
<dbReference type="GO" id="GO:0005770">
    <property type="term" value="C:late endosome"/>
    <property type="evidence" value="ECO:0007669"/>
    <property type="project" value="UniProtKB-SubCell"/>
</dbReference>
<evidence type="ECO:0000313" key="12">
    <source>
        <dbReference type="EMBL" id="PWA19566.1"/>
    </source>
</evidence>
<evidence type="ECO:0000256" key="2">
    <source>
        <dbReference type="ARBA" id="ARBA00004603"/>
    </source>
</evidence>